<sequence>MDPDQRRLLKQLVVEDAVEASVVFSLLMGAWVEQLFNSCEHCRFRLNIFVQNQRGFWRRLHSWGAWRLQIPLRSFYNRRTSDHTTCFFQGNHYHMRLQPHHCIFSKRAFMHNAFEKEKGGLHHAQHFQHMHP</sequence>
<comment type="caution">
    <text evidence="1">The sequence shown here is derived from an EMBL/GenBank/DDBJ whole genome shotgun (WGS) entry which is preliminary data.</text>
</comment>
<dbReference type="EMBL" id="QGNW01002496">
    <property type="protein sequence ID" value="RVW19366.1"/>
    <property type="molecule type" value="Genomic_DNA"/>
</dbReference>
<organism evidence="1 2">
    <name type="scientific">Vitis vinifera</name>
    <name type="common">Grape</name>
    <dbReference type="NCBI Taxonomy" id="29760"/>
    <lineage>
        <taxon>Eukaryota</taxon>
        <taxon>Viridiplantae</taxon>
        <taxon>Streptophyta</taxon>
        <taxon>Embryophyta</taxon>
        <taxon>Tracheophyta</taxon>
        <taxon>Spermatophyta</taxon>
        <taxon>Magnoliopsida</taxon>
        <taxon>eudicotyledons</taxon>
        <taxon>Gunneridae</taxon>
        <taxon>Pentapetalae</taxon>
        <taxon>rosids</taxon>
        <taxon>Vitales</taxon>
        <taxon>Vitaceae</taxon>
        <taxon>Viteae</taxon>
        <taxon>Vitis</taxon>
    </lineage>
</organism>
<dbReference type="AlphaFoldDB" id="A0A438C8Y6"/>
<evidence type="ECO:0000313" key="2">
    <source>
        <dbReference type="Proteomes" id="UP000288805"/>
    </source>
</evidence>
<protein>
    <submittedName>
        <fullName evidence="1">Uncharacterized protein</fullName>
    </submittedName>
</protein>
<accession>A0A438C8Y6</accession>
<reference evidence="1 2" key="1">
    <citation type="journal article" date="2018" name="PLoS Genet.">
        <title>Population sequencing reveals clonal diversity and ancestral inbreeding in the grapevine cultivar Chardonnay.</title>
        <authorList>
            <person name="Roach M.J."/>
            <person name="Johnson D.L."/>
            <person name="Bohlmann J."/>
            <person name="van Vuuren H.J."/>
            <person name="Jones S.J."/>
            <person name="Pretorius I.S."/>
            <person name="Schmidt S.A."/>
            <person name="Borneman A.R."/>
        </authorList>
    </citation>
    <scope>NUCLEOTIDE SEQUENCE [LARGE SCALE GENOMIC DNA]</scope>
    <source>
        <strain evidence="2">cv. Chardonnay</strain>
        <tissue evidence="1">Leaf</tissue>
    </source>
</reference>
<name>A0A438C8Y6_VITVI</name>
<proteinExistence type="predicted"/>
<gene>
    <name evidence="1" type="ORF">CK203_117819</name>
</gene>
<dbReference type="Proteomes" id="UP000288805">
    <property type="component" value="Unassembled WGS sequence"/>
</dbReference>
<evidence type="ECO:0000313" key="1">
    <source>
        <dbReference type="EMBL" id="RVW19366.1"/>
    </source>
</evidence>